<dbReference type="AlphaFoldDB" id="A0A8J2K615"/>
<evidence type="ECO:0000313" key="3">
    <source>
        <dbReference type="Proteomes" id="UP000708208"/>
    </source>
</evidence>
<keyword evidence="1" id="KW-1133">Transmembrane helix</keyword>
<comment type="caution">
    <text evidence="2">The sequence shown here is derived from an EMBL/GenBank/DDBJ whole genome shotgun (WGS) entry which is preliminary data.</text>
</comment>
<evidence type="ECO:0000313" key="2">
    <source>
        <dbReference type="EMBL" id="CAG7732194.1"/>
    </source>
</evidence>
<dbReference type="Proteomes" id="UP000708208">
    <property type="component" value="Unassembled WGS sequence"/>
</dbReference>
<proteinExistence type="predicted"/>
<keyword evidence="1" id="KW-0812">Transmembrane</keyword>
<keyword evidence="1" id="KW-0472">Membrane</keyword>
<organism evidence="2 3">
    <name type="scientific">Allacma fusca</name>
    <dbReference type="NCBI Taxonomy" id="39272"/>
    <lineage>
        <taxon>Eukaryota</taxon>
        <taxon>Metazoa</taxon>
        <taxon>Ecdysozoa</taxon>
        <taxon>Arthropoda</taxon>
        <taxon>Hexapoda</taxon>
        <taxon>Collembola</taxon>
        <taxon>Symphypleona</taxon>
        <taxon>Sminthuridae</taxon>
        <taxon>Allacma</taxon>
    </lineage>
</organism>
<evidence type="ECO:0000256" key="1">
    <source>
        <dbReference type="SAM" id="Phobius"/>
    </source>
</evidence>
<gene>
    <name evidence="2" type="ORF">AFUS01_LOCUS20726</name>
</gene>
<feature type="transmembrane region" description="Helical" evidence="1">
    <location>
        <begin position="39"/>
        <end position="60"/>
    </location>
</feature>
<feature type="transmembrane region" description="Helical" evidence="1">
    <location>
        <begin position="149"/>
        <end position="168"/>
    </location>
</feature>
<dbReference type="EMBL" id="CAJVCH010226503">
    <property type="protein sequence ID" value="CAG7732194.1"/>
    <property type="molecule type" value="Genomic_DNA"/>
</dbReference>
<accession>A0A8J2K615</accession>
<reference evidence="2" key="1">
    <citation type="submission" date="2021-06" db="EMBL/GenBank/DDBJ databases">
        <authorList>
            <person name="Hodson N. C."/>
            <person name="Mongue J. A."/>
            <person name="Jaron S. K."/>
        </authorList>
    </citation>
    <scope>NUCLEOTIDE SEQUENCE</scope>
</reference>
<protein>
    <submittedName>
        <fullName evidence="2">Uncharacterized protein</fullName>
    </submittedName>
</protein>
<feature type="transmembrane region" description="Helical" evidence="1">
    <location>
        <begin position="118"/>
        <end position="143"/>
    </location>
</feature>
<keyword evidence="3" id="KW-1185">Reference proteome</keyword>
<sequence>MSDLGNSTSEISGTELTSGQDLAETGIITTYLLVIGKTFYWIGIISLTFFLFKFATRFLFPGLTGGLHFDGNPPKYGSNQLNRNLTTRNGGVVGMDTNAATQLTAKALPLSSAVSARFFFELSFILVQVLFLAFWIFVIFLVYQMVVWYLIPAIFGPPITYVPTGSYFDPNYPYMRMGTGGIVGMDENAATQLTAKVTRAVAGPVRVH</sequence>
<name>A0A8J2K615_9HEXA</name>